<dbReference type="Proteomes" id="UP000019700">
    <property type="component" value="Genome"/>
</dbReference>
<sequence>MSENPEPEGIEIPEHMAIANGHVYMVHVSMERQTPSDKEIAALLAPLGVVRVQHAAVGGVNVAIEKTINEKENA</sequence>
<dbReference type="KEGG" id="vg:18938427"/>
<dbReference type="EMBL" id="KJ173786">
    <property type="protein sequence ID" value="AHL18586.1"/>
    <property type="molecule type" value="Genomic_DNA"/>
</dbReference>
<accession>W8PFC7</accession>
<dbReference type="RefSeq" id="YP_009021561.1">
    <property type="nucleotide sequence ID" value="NC_023859.1"/>
</dbReference>
<keyword evidence="2" id="KW-1185">Reference proteome</keyword>
<organism evidence="1 2">
    <name type="scientific">Microbacterium phage vB_MoxS-ISF9</name>
    <dbReference type="NCBI Taxonomy" id="1458670"/>
    <lineage>
        <taxon>Viruses</taxon>
        <taxon>Duplodnaviria</taxon>
        <taxon>Heunggongvirae</taxon>
        <taxon>Uroviricota</taxon>
        <taxon>Caudoviricetes</taxon>
        <taxon>Farahnazvirus</taxon>
        <taxon>Farahnazvirus ISF9</taxon>
    </lineage>
</organism>
<name>W8PFC7_9CAUD</name>
<gene>
    <name evidence="1" type="ORF">ISF9_116</name>
</gene>
<dbReference type="GeneID" id="18938427"/>
<protein>
    <submittedName>
        <fullName evidence="1">Uncharacterized protein</fullName>
    </submittedName>
</protein>
<evidence type="ECO:0000313" key="2">
    <source>
        <dbReference type="Proteomes" id="UP000019700"/>
    </source>
</evidence>
<proteinExistence type="predicted"/>
<reference evidence="1 2" key="1">
    <citation type="journal article" date="2014" name="Arch. Virol.">
        <title>Complete genome sequence of a novel phage, vB_MoxS-ISF9, infecting methylotrophic Microbacterium: first report of a virulent Microbacterium phage.</title>
        <authorList>
            <person name="Zamani I."/>
            <person name="Bouzari M."/>
            <person name="Emtiazi G."/>
            <person name="Ghasemi S.M."/>
            <person name="Chang H.I."/>
        </authorList>
    </citation>
    <scope>NUCLEOTIDE SEQUENCE [LARGE SCALE GENOMIC DNA]</scope>
</reference>
<evidence type="ECO:0000313" key="1">
    <source>
        <dbReference type="EMBL" id="AHL18586.1"/>
    </source>
</evidence>